<accession>A0A1F7Z2Q4</accession>
<dbReference type="Pfam" id="PF10516">
    <property type="entry name" value="SHNi-TPR"/>
    <property type="match status" value="1"/>
</dbReference>
<dbReference type="EMBL" id="MGGR01000011">
    <property type="protein sequence ID" value="OGM33936.1"/>
    <property type="molecule type" value="Genomic_DNA"/>
</dbReference>
<dbReference type="SUPFAM" id="SSF48452">
    <property type="entry name" value="TPR-like"/>
    <property type="match status" value="1"/>
</dbReference>
<gene>
    <name evidence="3" type="ORF">A3D01_05965</name>
</gene>
<evidence type="ECO:0000259" key="2">
    <source>
        <dbReference type="Pfam" id="PF10516"/>
    </source>
</evidence>
<evidence type="ECO:0000313" key="3">
    <source>
        <dbReference type="EMBL" id="OGM33936.1"/>
    </source>
</evidence>
<name>A0A1F7Z2Q4_9BACT</name>
<dbReference type="InterPro" id="IPR019734">
    <property type="entry name" value="TPR_rpt"/>
</dbReference>
<dbReference type="SMART" id="SM00028">
    <property type="entry name" value="TPR"/>
    <property type="match status" value="1"/>
</dbReference>
<organism evidence="3 4">
    <name type="scientific">Candidatus Woesebacteria bacterium RIFCSPHIGHO2_02_FULL_39_13</name>
    <dbReference type="NCBI Taxonomy" id="1802505"/>
    <lineage>
        <taxon>Bacteria</taxon>
        <taxon>Candidatus Woeseibacteriota</taxon>
    </lineage>
</organism>
<comment type="caution">
    <text evidence="3">The sequence shown here is derived from an EMBL/GenBank/DDBJ whole genome shotgun (WGS) entry which is preliminary data.</text>
</comment>
<evidence type="ECO:0000256" key="1">
    <source>
        <dbReference type="PROSITE-ProRule" id="PRU00339"/>
    </source>
</evidence>
<sequence>MKKLLDISKLTPKKLHLLGSNAREKDNHLGALQYLDHAIIGYQRENNYEGIVDALKDRTLTWKRFFLLTQDRVFAILARKDAETMLEITKEKDLKNKYSTSYFRLGEVSMLFENYQDAIKNYKKALEVYEGSLAEKGDFRYHLGEAVYRNGKKKQGKEVMLEGLNEIRKGAKKVPNFLIHVWESGCHLRLARLLRVDEPKEAQKYLELAKKIINDDEKLVIRKRQLNEVEKSFLESKKSF</sequence>
<dbReference type="PROSITE" id="PS50005">
    <property type="entry name" value="TPR"/>
    <property type="match status" value="1"/>
</dbReference>
<feature type="domain" description="Tetratricopeptide SHNi-TPR" evidence="2">
    <location>
        <begin position="102"/>
        <end position="130"/>
    </location>
</feature>
<proteinExistence type="predicted"/>
<dbReference type="InterPro" id="IPR011990">
    <property type="entry name" value="TPR-like_helical_dom_sf"/>
</dbReference>
<feature type="repeat" description="TPR" evidence="1">
    <location>
        <begin position="99"/>
        <end position="132"/>
    </location>
</feature>
<dbReference type="InterPro" id="IPR019544">
    <property type="entry name" value="Tetratricopeptide_SHNi-TPR_dom"/>
</dbReference>
<keyword evidence="1" id="KW-0802">TPR repeat</keyword>
<evidence type="ECO:0000313" key="4">
    <source>
        <dbReference type="Proteomes" id="UP000177169"/>
    </source>
</evidence>
<dbReference type="Gene3D" id="1.25.40.10">
    <property type="entry name" value="Tetratricopeptide repeat domain"/>
    <property type="match status" value="1"/>
</dbReference>
<dbReference type="Proteomes" id="UP000177169">
    <property type="component" value="Unassembled WGS sequence"/>
</dbReference>
<dbReference type="AlphaFoldDB" id="A0A1F7Z2Q4"/>
<reference evidence="3 4" key="1">
    <citation type="journal article" date="2016" name="Nat. Commun.">
        <title>Thousands of microbial genomes shed light on interconnected biogeochemical processes in an aquifer system.</title>
        <authorList>
            <person name="Anantharaman K."/>
            <person name="Brown C.T."/>
            <person name="Hug L.A."/>
            <person name="Sharon I."/>
            <person name="Castelle C.J."/>
            <person name="Probst A.J."/>
            <person name="Thomas B.C."/>
            <person name="Singh A."/>
            <person name="Wilkins M.J."/>
            <person name="Karaoz U."/>
            <person name="Brodie E.L."/>
            <person name="Williams K.H."/>
            <person name="Hubbard S.S."/>
            <person name="Banfield J.F."/>
        </authorList>
    </citation>
    <scope>NUCLEOTIDE SEQUENCE [LARGE SCALE GENOMIC DNA]</scope>
</reference>
<protein>
    <recommendedName>
        <fullName evidence="2">Tetratricopeptide SHNi-TPR domain-containing protein</fullName>
    </recommendedName>
</protein>